<dbReference type="GO" id="GO:0005085">
    <property type="term" value="F:guanyl-nucleotide exchange factor activity"/>
    <property type="evidence" value="ECO:0007669"/>
    <property type="project" value="InterPro"/>
</dbReference>
<dbReference type="SMART" id="SM00233">
    <property type="entry name" value="PH"/>
    <property type="match status" value="1"/>
</dbReference>
<feature type="region of interest" description="Disordered" evidence="1">
    <location>
        <begin position="305"/>
        <end position="343"/>
    </location>
</feature>
<dbReference type="InterPro" id="IPR023394">
    <property type="entry name" value="Sec7_C_sf"/>
</dbReference>
<dbReference type="SMART" id="SM00222">
    <property type="entry name" value="Sec7"/>
    <property type="match status" value="1"/>
</dbReference>
<feature type="region of interest" description="Disordered" evidence="1">
    <location>
        <begin position="1352"/>
        <end position="1412"/>
    </location>
</feature>
<dbReference type="InterPro" id="IPR035999">
    <property type="entry name" value="Sec7_dom_sf"/>
</dbReference>
<evidence type="ECO:0000256" key="1">
    <source>
        <dbReference type="SAM" id="MobiDB-lite"/>
    </source>
</evidence>
<feature type="compositionally biased region" description="Low complexity" evidence="1">
    <location>
        <begin position="772"/>
        <end position="783"/>
    </location>
</feature>
<dbReference type="PANTHER" id="PTHR10663">
    <property type="entry name" value="GUANYL-NUCLEOTIDE EXCHANGE FACTOR"/>
    <property type="match status" value="1"/>
</dbReference>
<accession>W4K5I1</accession>
<dbReference type="eggNOG" id="KOG0929">
    <property type="taxonomic scope" value="Eukaryota"/>
</dbReference>
<dbReference type="Gene3D" id="1.10.1000.11">
    <property type="entry name" value="Arf Nucleotide-binding Site Opener,domain 2"/>
    <property type="match status" value="1"/>
</dbReference>
<feature type="compositionally biased region" description="Low complexity" evidence="1">
    <location>
        <begin position="527"/>
        <end position="537"/>
    </location>
</feature>
<feature type="region of interest" description="Disordered" evidence="1">
    <location>
        <begin position="1012"/>
        <end position="1031"/>
    </location>
</feature>
<gene>
    <name evidence="3" type="ORF">HETIRDRAFT_385714</name>
</gene>
<sequence length="1412" mass="152389">MIRTGGSSPRSPVPPSAFPTTLQPTASRESSSAGGGSEGAGAGVVHRRGSRTEMDFEQALRGGGTVLIREGLDMNALGHDPASTPSPLHPAHSSLRSTPVIQPSTPTIVPPTPTPTPGAGAKNRPSSPSVSSSSNDLFFDAEDAEHQTRRRSMYRSPGTASSPDLATLVRKAKQRGGVLQSHFLDRIRHEPPPPLPTSPHTPLQKTPSTSTMAESINTTAEWVLTSPKSGADSGTVKGAKSSVRAKTSAFLGKMLGQGSVRERSKTDAAYSPPEFFATAPPVPPLPKSVRSSAISPVADVFANPAPSPVATHSTSSSANKPLPPINRDDDKSDKGVNFDDQSLVVVERSPRARTRSRSPDKTVRYRSDTIVKLQGHNKRRSMSVGEIELKKAMSASSSTTPLPAKDAKAYDLPLWDSSMHGILSDLEGQLSQLDPISANPLDLHVPSTPPKRPAQARARAADDHHIPSTLRPGVRATSQQHTSPASTPLHQYSLTPISAVIPPRMSSLTTPNRGRSGSNPRGLGPRNLSSSSNLSSSGAHAHTSSRDSSRLWVQPRGTAFSSEPSLIPSKDVSAPLSAVSQQDLTSGTLGLRRFPSAATSEDMGDIEAKGKERAARCWEEDEDFLAKEKIAEWLGGVCVMSLCVIARRLFTRRGHVNKAALHHYIDYFDFSGLRLDLAFRRVRLCAKLYLKAETQQVDRILEEFSRRYWDCNPGSLFGTVGVVHAVSYSLLLLNTDLHVAELSTRMSKGQFARNTLAAIQIQLRPDRSQQGSTSDLTYDDSSSVRGASEGSDVGTSTLRTRSKRSDSITSWNSITREAVISNLGTSLVGSAGAHYASANGSSSRAGSTNQLTNDSTASVSNTSNAESKTPSTLVSSVVYDRNWENDMESLLKDMYTAIKNQQVLQPLGSLARASTSSPANGHVSRNRSLRTQPDRLTTLKRGSIRGLQSILGAQQQGASPYSSNSSIDGRASPSPSFATSTHEGMHGSTLAFLTPTLGFASNLSHTIIREAQEDDDRSHDSHDSESTTISITDEELALLGPPWAKEGMLCRKQYNESLGKRAKSKTWMDVFVVIQKGELSMFTFGDHAAGGNGVVGGGNWLENAQMVGTVNLAHSLSHALPPPGYNRQRPHCMVLTLSQGAVYFFQAGTEELVNEWVSTCNYWAARQSKEPLTGGVSNMEYGWNRVNESLAHGRSVSDDESMRMADLADNMSVRSGRSSRSKFGRKDGSATVRLGNSPWADRTFINDWKPPNPPSVASTHDEETQLDALRKHVTSLTTDLQRHNELRAPMMALYPARSANAAKALSNWEHKSQHVLAEIVKYESYIDSLQSAMALRLKKRGEKALERALHGDDGAYEGSKGKKWKGHPDAETIMEGDEPPSSGGGGLHSRSRTQTQLRHRREVAEAYEDAED</sequence>
<feature type="compositionally biased region" description="Polar residues" evidence="1">
    <location>
        <begin position="848"/>
        <end position="872"/>
    </location>
</feature>
<feature type="region of interest" description="Disordered" evidence="1">
    <location>
        <begin position="911"/>
        <end position="983"/>
    </location>
</feature>
<evidence type="ECO:0000313" key="3">
    <source>
        <dbReference type="EMBL" id="ETW81019.1"/>
    </source>
</evidence>
<feature type="compositionally biased region" description="Polar residues" evidence="1">
    <location>
        <begin position="951"/>
        <end position="982"/>
    </location>
</feature>
<feature type="compositionally biased region" description="Gly residues" evidence="1">
    <location>
        <begin position="33"/>
        <end position="42"/>
    </location>
</feature>
<dbReference type="InterPro" id="IPR041681">
    <property type="entry name" value="PH_9"/>
</dbReference>
<protein>
    <recommendedName>
        <fullName evidence="2">SEC7 domain-containing protein</fullName>
    </recommendedName>
</protein>
<feature type="domain" description="SEC7" evidence="2">
    <location>
        <begin position="590"/>
        <end position="798"/>
    </location>
</feature>
<dbReference type="Proteomes" id="UP000030671">
    <property type="component" value="Unassembled WGS sequence"/>
</dbReference>
<dbReference type="PROSITE" id="PS50190">
    <property type="entry name" value="SEC7"/>
    <property type="match status" value="1"/>
</dbReference>
<organism evidence="3 4">
    <name type="scientific">Heterobasidion irregulare (strain TC 32-1)</name>
    <dbReference type="NCBI Taxonomy" id="747525"/>
    <lineage>
        <taxon>Eukaryota</taxon>
        <taxon>Fungi</taxon>
        <taxon>Dikarya</taxon>
        <taxon>Basidiomycota</taxon>
        <taxon>Agaricomycotina</taxon>
        <taxon>Agaricomycetes</taxon>
        <taxon>Russulales</taxon>
        <taxon>Bondarzewiaceae</taxon>
        <taxon>Heterobasidion</taxon>
        <taxon>Heterobasidion annosum species complex</taxon>
    </lineage>
</organism>
<feature type="compositionally biased region" description="Polar residues" evidence="1">
    <location>
        <begin position="476"/>
        <end position="496"/>
    </location>
</feature>
<feature type="compositionally biased region" description="Low complexity" evidence="1">
    <location>
        <begin position="97"/>
        <end position="107"/>
    </location>
</feature>
<feature type="compositionally biased region" description="Polar residues" evidence="1">
    <location>
        <begin position="310"/>
        <end position="319"/>
    </location>
</feature>
<feature type="region of interest" description="Disordered" evidence="1">
    <location>
        <begin position="437"/>
        <end position="552"/>
    </location>
</feature>
<feature type="compositionally biased region" description="Low complexity" evidence="1">
    <location>
        <begin position="836"/>
        <end position="847"/>
    </location>
</feature>
<feature type="compositionally biased region" description="Polar residues" evidence="1">
    <location>
        <begin position="506"/>
        <end position="519"/>
    </location>
</feature>
<feature type="region of interest" description="Disordered" evidence="1">
    <location>
        <begin position="189"/>
        <end position="212"/>
    </location>
</feature>
<feature type="region of interest" description="Disordered" evidence="1">
    <location>
        <begin position="763"/>
        <end position="802"/>
    </location>
</feature>
<dbReference type="Gene3D" id="2.30.29.30">
    <property type="entry name" value="Pleckstrin-homology domain (PH domain)/Phosphotyrosine-binding domain (PTB)"/>
    <property type="match status" value="1"/>
</dbReference>
<dbReference type="STRING" id="747525.W4K5I1"/>
<dbReference type="GO" id="GO:0032012">
    <property type="term" value="P:regulation of ARF protein signal transduction"/>
    <property type="evidence" value="ECO:0007669"/>
    <property type="project" value="InterPro"/>
</dbReference>
<dbReference type="SUPFAM" id="SSF50729">
    <property type="entry name" value="PH domain-like"/>
    <property type="match status" value="1"/>
</dbReference>
<dbReference type="SUPFAM" id="SSF48425">
    <property type="entry name" value="Sec7 domain"/>
    <property type="match status" value="1"/>
</dbReference>
<feature type="compositionally biased region" description="Basic and acidic residues" evidence="1">
    <location>
        <begin position="326"/>
        <end position="337"/>
    </location>
</feature>
<keyword evidence="4" id="KW-1185">Reference proteome</keyword>
<dbReference type="InParanoid" id="W4K5I1"/>
<dbReference type="RefSeq" id="XP_009547700.1">
    <property type="nucleotide sequence ID" value="XM_009549405.1"/>
</dbReference>
<feature type="region of interest" description="Disordered" evidence="1">
    <location>
        <begin position="1"/>
        <end position="58"/>
    </location>
</feature>
<dbReference type="KEGG" id="hir:HETIRDRAFT_385714"/>
<feature type="region of interest" description="Disordered" evidence="1">
    <location>
        <begin position="1211"/>
        <end position="1232"/>
    </location>
</feature>
<evidence type="ECO:0000313" key="4">
    <source>
        <dbReference type="Proteomes" id="UP000030671"/>
    </source>
</evidence>
<feature type="region of interest" description="Disordered" evidence="1">
    <location>
        <begin position="75"/>
        <end position="164"/>
    </location>
</feature>
<dbReference type="InterPro" id="IPR001849">
    <property type="entry name" value="PH_domain"/>
</dbReference>
<dbReference type="InterPro" id="IPR000904">
    <property type="entry name" value="Sec7_dom"/>
</dbReference>
<reference evidence="3 4" key="1">
    <citation type="journal article" date="2012" name="New Phytol.">
        <title>Insight into trade-off between wood decay and parasitism from the genome of a fungal forest pathogen.</title>
        <authorList>
            <person name="Olson A."/>
            <person name="Aerts A."/>
            <person name="Asiegbu F."/>
            <person name="Belbahri L."/>
            <person name="Bouzid O."/>
            <person name="Broberg A."/>
            <person name="Canback B."/>
            <person name="Coutinho P.M."/>
            <person name="Cullen D."/>
            <person name="Dalman K."/>
            <person name="Deflorio G."/>
            <person name="van Diepen L.T."/>
            <person name="Dunand C."/>
            <person name="Duplessis S."/>
            <person name="Durling M."/>
            <person name="Gonthier P."/>
            <person name="Grimwood J."/>
            <person name="Fossdal C.G."/>
            <person name="Hansson D."/>
            <person name="Henrissat B."/>
            <person name="Hietala A."/>
            <person name="Himmelstrand K."/>
            <person name="Hoffmeister D."/>
            <person name="Hogberg N."/>
            <person name="James T.Y."/>
            <person name="Karlsson M."/>
            <person name="Kohler A."/>
            <person name="Kues U."/>
            <person name="Lee Y.H."/>
            <person name="Lin Y.C."/>
            <person name="Lind M."/>
            <person name="Lindquist E."/>
            <person name="Lombard V."/>
            <person name="Lucas S."/>
            <person name="Lunden K."/>
            <person name="Morin E."/>
            <person name="Murat C."/>
            <person name="Park J."/>
            <person name="Raffaello T."/>
            <person name="Rouze P."/>
            <person name="Salamov A."/>
            <person name="Schmutz J."/>
            <person name="Solheim H."/>
            <person name="Stahlberg J."/>
            <person name="Velez H."/>
            <person name="de Vries R.P."/>
            <person name="Wiebenga A."/>
            <person name="Woodward S."/>
            <person name="Yakovlev I."/>
            <person name="Garbelotto M."/>
            <person name="Martin F."/>
            <person name="Grigoriev I.V."/>
            <person name="Stenlid J."/>
        </authorList>
    </citation>
    <scope>NUCLEOTIDE SEQUENCE [LARGE SCALE GENOMIC DNA]</scope>
    <source>
        <strain evidence="3 4">TC 32-1</strain>
    </source>
</reference>
<feature type="compositionally biased region" description="Low complexity" evidence="1">
    <location>
        <begin position="125"/>
        <end position="134"/>
    </location>
</feature>
<dbReference type="InterPro" id="IPR011993">
    <property type="entry name" value="PH-like_dom_sf"/>
</dbReference>
<name>W4K5I1_HETIT</name>
<dbReference type="HOGENOM" id="CLU_002952_0_0_1"/>
<dbReference type="GeneID" id="20672250"/>
<proteinExistence type="predicted"/>
<evidence type="ECO:0000259" key="2">
    <source>
        <dbReference type="PROSITE" id="PS50190"/>
    </source>
</evidence>
<dbReference type="FunCoup" id="W4K5I1">
    <property type="interactions" value="28"/>
</dbReference>
<dbReference type="Pfam" id="PF01369">
    <property type="entry name" value="Sec7"/>
    <property type="match status" value="1"/>
</dbReference>
<feature type="region of interest" description="Disordered" evidence="1">
    <location>
        <begin position="833"/>
        <end position="872"/>
    </location>
</feature>
<dbReference type="Pfam" id="PF15410">
    <property type="entry name" value="PH_9"/>
    <property type="match status" value="1"/>
</dbReference>
<dbReference type="OrthoDB" id="2157641at2759"/>
<dbReference type="EMBL" id="KI925459">
    <property type="protein sequence ID" value="ETW81019.1"/>
    <property type="molecule type" value="Genomic_DNA"/>
</dbReference>
<feature type="compositionally biased region" description="Basic and acidic residues" evidence="1">
    <location>
        <begin position="1012"/>
        <end position="1025"/>
    </location>
</feature>
<dbReference type="PANTHER" id="PTHR10663:SF373">
    <property type="entry name" value="PH AND SEC7 DOMAIN-CONTAINING PROTEIN C11E3.11C"/>
    <property type="match status" value="1"/>
</dbReference>